<protein>
    <submittedName>
        <fullName evidence="14">TonB-dependent receptor</fullName>
    </submittedName>
</protein>
<reference evidence="14 15" key="2">
    <citation type="journal article" date="2011" name="Stand. Genomic Sci.">
        <title>Complete genome sequence of Leadbetterella byssophila type strain (4M15).</title>
        <authorList>
            <person name="Abt B."/>
            <person name="Teshima H."/>
            <person name="Lucas S."/>
            <person name="Lapidus A."/>
            <person name="Del Rio T.G."/>
            <person name="Nolan M."/>
            <person name="Tice H."/>
            <person name="Cheng J.F."/>
            <person name="Pitluck S."/>
            <person name="Liolios K."/>
            <person name="Pagani I."/>
            <person name="Ivanova N."/>
            <person name="Mavromatis K."/>
            <person name="Pati A."/>
            <person name="Tapia R."/>
            <person name="Han C."/>
            <person name="Goodwin L."/>
            <person name="Chen A."/>
            <person name="Palaniappan K."/>
            <person name="Land M."/>
            <person name="Hauser L."/>
            <person name="Chang Y.J."/>
            <person name="Jeffries C.D."/>
            <person name="Rohde M."/>
            <person name="Goker M."/>
            <person name="Tindall B.J."/>
            <person name="Detter J.C."/>
            <person name="Woyke T."/>
            <person name="Bristow J."/>
            <person name="Eisen J.A."/>
            <person name="Markowitz V."/>
            <person name="Hugenholtz P."/>
            <person name="Klenk H.P."/>
            <person name="Kyrpides N.C."/>
        </authorList>
    </citation>
    <scope>NUCLEOTIDE SEQUENCE [LARGE SCALE GENOMIC DNA]</scope>
    <source>
        <strain evidence="15">DSM 17132 / JCM 16389 / KACC 11308 / NBRC 106382 / 4M15</strain>
    </source>
</reference>
<dbReference type="PROSITE" id="PS52016">
    <property type="entry name" value="TONB_DEPENDENT_REC_3"/>
    <property type="match status" value="1"/>
</dbReference>
<dbReference type="eggNOG" id="COG4206">
    <property type="taxonomic scope" value="Bacteria"/>
</dbReference>
<dbReference type="Pfam" id="PF00593">
    <property type="entry name" value="TonB_dep_Rec_b-barrel"/>
    <property type="match status" value="1"/>
</dbReference>
<dbReference type="InterPro" id="IPR037066">
    <property type="entry name" value="Plug_dom_sf"/>
</dbReference>
<dbReference type="Pfam" id="PF07715">
    <property type="entry name" value="Plug"/>
    <property type="match status" value="1"/>
</dbReference>
<dbReference type="Proteomes" id="UP000007435">
    <property type="component" value="Chromosome"/>
</dbReference>
<evidence type="ECO:0000256" key="7">
    <source>
        <dbReference type="ARBA" id="ARBA00023136"/>
    </source>
</evidence>
<dbReference type="AlphaFoldDB" id="E4RQ95"/>
<gene>
    <name evidence="14" type="ordered locus">Lbys_1763</name>
</gene>
<keyword evidence="2 10" id="KW-0813">Transport</keyword>
<comment type="subcellular location">
    <subcellularLocation>
        <location evidence="1 10">Cell outer membrane</location>
        <topology evidence="1 10">Multi-pass membrane protein</topology>
    </subcellularLocation>
</comment>
<keyword evidence="7 10" id="KW-0472">Membrane</keyword>
<dbReference type="PANTHER" id="PTHR30069:SF29">
    <property type="entry name" value="HEMOGLOBIN AND HEMOGLOBIN-HAPTOGLOBIN-BINDING PROTEIN 1-RELATED"/>
    <property type="match status" value="1"/>
</dbReference>
<evidence type="ECO:0000259" key="13">
    <source>
        <dbReference type="Pfam" id="PF07715"/>
    </source>
</evidence>
<evidence type="ECO:0000256" key="8">
    <source>
        <dbReference type="ARBA" id="ARBA00023170"/>
    </source>
</evidence>
<dbReference type="Gene3D" id="2.170.130.10">
    <property type="entry name" value="TonB-dependent receptor, plug domain"/>
    <property type="match status" value="1"/>
</dbReference>
<proteinExistence type="inferred from homology"/>
<keyword evidence="5" id="KW-0732">Signal</keyword>
<evidence type="ECO:0000256" key="2">
    <source>
        <dbReference type="ARBA" id="ARBA00022448"/>
    </source>
</evidence>
<keyword evidence="6 11" id="KW-0798">TonB box</keyword>
<dbReference type="RefSeq" id="WP_013408519.1">
    <property type="nucleotide sequence ID" value="NC_014655.1"/>
</dbReference>
<dbReference type="PANTHER" id="PTHR30069">
    <property type="entry name" value="TONB-DEPENDENT OUTER MEMBRANE RECEPTOR"/>
    <property type="match status" value="1"/>
</dbReference>
<dbReference type="GO" id="GO:0009279">
    <property type="term" value="C:cell outer membrane"/>
    <property type="evidence" value="ECO:0007669"/>
    <property type="project" value="UniProtKB-SubCell"/>
</dbReference>
<keyword evidence="8 14" id="KW-0675">Receptor</keyword>
<evidence type="ECO:0000256" key="4">
    <source>
        <dbReference type="ARBA" id="ARBA00022692"/>
    </source>
</evidence>
<dbReference type="SUPFAM" id="SSF56935">
    <property type="entry name" value="Porins"/>
    <property type="match status" value="1"/>
</dbReference>
<evidence type="ECO:0000313" key="14">
    <source>
        <dbReference type="EMBL" id="ADQ17470.1"/>
    </source>
</evidence>
<evidence type="ECO:0000256" key="9">
    <source>
        <dbReference type="ARBA" id="ARBA00023237"/>
    </source>
</evidence>
<evidence type="ECO:0000256" key="1">
    <source>
        <dbReference type="ARBA" id="ARBA00004571"/>
    </source>
</evidence>
<keyword evidence="3 10" id="KW-1134">Transmembrane beta strand</keyword>
<dbReference type="GO" id="GO:0015344">
    <property type="term" value="F:siderophore uptake transmembrane transporter activity"/>
    <property type="evidence" value="ECO:0007669"/>
    <property type="project" value="TreeGrafter"/>
</dbReference>
<evidence type="ECO:0000256" key="10">
    <source>
        <dbReference type="PROSITE-ProRule" id="PRU01360"/>
    </source>
</evidence>
<dbReference type="OrthoDB" id="9758472at2"/>
<dbReference type="HOGENOM" id="CLU_008287_18_5_10"/>
<evidence type="ECO:0000256" key="11">
    <source>
        <dbReference type="RuleBase" id="RU003357"/>
    </source>
</evidence>
<keyword evidence="15" id="KW-1185">Reference proteome</keyword>
<keyword evidence="9 10" id="KW-0998">Cell outer membrane</keyword>
<dbReference type="GO" id="GO:0044718">
    <property type="term" value="P:siderophore transmembrane transport"/>
    <property type="evidence" value="ECO:0007669"/>
    <property type="project" value="TreeGrafter"/>
</dbReference>
<dbReference type="STRING" id="649349.Lbys_1763"/>
<comment type="similarity">
    <text evidence="10 11">Belongs to the TonB-dependent receptor family.</text>
</comment>
<feature type="domain" description="TonB-dependent receptor plug" evidence="13">
    <location>
        <begin position="40"/>
        <end position="147"/>
    </location>
</feature>
<dbReference type="InterPro" id="IPR000531">
    <property type="entry name" value="Beta-barrel_TonB"/>
</dbReference>
<name>E4RQ95_LEAB4</name>
<evidence type="ECO:0000256" key="3">
    <source>
        <dbReference type="ARBA" id="ARBA00022452"/>
    </source>
</evidence>
<sequence>MKFYIFLTIYFFTYLNIFAQKDTVQLEVVTVSATLLRNEIKNTARNISIIDRKTLESAPVKTLDGILQYALNVDVRSRSAFGVQADISIRGGHYDQTLILLDGVKVNDPQTGHHALNLPVPFSMIEKIEVLQGGASRVFGPSAFSGVINIITKKPAKSEGEIQLGAGQFHTWQSALYGTWVKDKWNVGAGLDLVKSEGFQAATDYKKHSLNVNAERSWTKGTIQLLYGQMSNDFGASNFYHPKFFNQYEEVSSHLANLAWKQRYSDKWQSTFLANYRLHYDMFDFDNYRNTDKINLLNVHRSDVWDIEWKFNYKNHTAFGLEWRKEGILSNRIGDPLDQPRKEAKDWSDLTYTHQKSRDNLSLFFERKFVWQNFNLNVGTLGSYNSKFGFSLFPGLDLGYALDNTSRIYYTVNRSLRFPTFTELYLKNNTVTGDPNLLPEKAWTQELGFKKQSHGSLSQVSLFYTHTEDAIDKVKRPGITVPLMENMDYLNRWGIELAQKWNFSKNPIRLKQFSLNYAWIHADKKEEGYQSFYTLNYLKHKATLGTLFEPLPSWNLSLWYTFKDRAGQYSWDDASAPIDYASFGLLDFRTSYKIQKFEIRLDLNNLLNKEYFEYGFVKQPPRTITGTIVYGF</sequence>
<dbReference type="EMBL" id="CP002305">
    <property type="protein sequence ID" value="ADQ17470.1"/>
    <property type="molecule type" value="Genomic_DNA"/>
</dbReference>
<organism evidence="14 15">
    <name type="scientific">Leadbetterella byssophila (strain DSM 17132 / JCM 16389 / KACC 11308 / NBRC 106382 / 4M15)</name>
    <dbReference type="NCBI Taxonomy" id="649349"/>
    <lineage>
        <taxon>Bacteria</taxon>
        <taxon>Pseudomonadati</taxon>
        <taxon>Bacteroidota</taxon>
        <taxon>Cytophagia</taxon>
        <taxon>Cytophagales</taxon>
        <taxon>Leadbetterellaceae</taxon>
        <taxon>Leadbetterella</taxon>
    </lineage>
</organism>
<evidence type="ECO:0000259" key="12">
    <source>
        <dbReference type="Pfam" id="PF00593"/>
    </source>
</evidence>
<dbReference type="InterPro" id="IPR039426">
    <property type="entry name" value="TonB-dep_rcpt-like"/>
</dbReference>
<dbReference type="InterPro" id="IPR012910">
    <property type="entry name" value="Plug_dom"/>
</dbReference>
<dbReference type="Gene3D" id="2.40.170.20">
    <property type="entry name" value="TonB-dependent receptor, beta-barrel domain"/>
    <property type="match status" value="1"/>
</dbReference>
<dbReference type="InterPro" id="IPR036942">
    <property type="entry name" value="Beta-barrel_TonB_sf"/>
</dbReference>
<evidence type="ECO:0000256" key="6">
    <source>
        <dbReference type="ARBA" id="ARBA00023077"/>
    </source>
</evidence>
<dbReference type="KEGG" id="lby:Lbys_1763"/>
<evidence type="ECO:0000313" key="15">
    <source>
        <dbReference type="Proteomes" id="UP000007435"/>
    </source>
</evidence>
<reference key="1">
    <citation type="submission" date="2010-11" db="EMBL/GenBank/DDBJ databases">
        <title>The complete genome of Leadbetterella byssophila DSM 17132.</title>
        <authorList>
            <consortium name="US DOE Joint Genome Institute (JGI-PGF)"/>
            <person name="Lucas S."/>
            <person name="Copeland A."/>
            <person name="Lapidus A."/>
            <person name="Glavina del Rio T."/>
            <person name="Dalin E."/>
            <person name="Tice H."/>
            <person name="Bruce D."/>
            <person name="Goodwin L."/>
            <person name="Pitluck S."/>
            <person name="Kyrpides N."/>
            <person name="Mavromatis K."/>
            <person name="Ivanova N."/>
            <person name="Teshima H."/>
            <person name="Brettin T."/>
            <person name="Detter J.C."/>
            <person name="Han C."/>
            <person name="Tapia R."/>
            <person name="Land M."/>
            <person name="Hauser L."/>
            <person name="Markowitz V."/>
            <person name="Cheng J.-F."/>
            <person name="Hugenholtz P."/>
            <person name="Woyke T."/>
            <person name="Wu D."/>
            <person name="Tindall B."/>
            <person name="Pomrenke H.G."/>
            <person name="Brambilla E."/>
            <person name="Klenk H.-P."/>
            <person name="Eisen J.A."/>
        </authorList>
    </citation>
    <scope>NUCLEOTIDE SEQUENCE [LARGE SCALE GENOMIC DNA]</scope>
    <source>
        <strain>DSM 17132</strain>
    </source>
</reference>
<feature type="domain" description="TonB-dependent receptor-like beta-barrel" evidence="12">
    <location>
        <begin position="227"/>
        <end position="606"/>
    </location>
</feature>
<accession>E4RQ95</accession>
<keyword evidence="4 10" id="KW-0812">Transmembrane</keyword>
<evidence type="ECO:0000256" key="5">
    <source>
        <dbReference type="ARBA" id="ARBA00022729"/>
    </source>
</evidence>